<evidence type="ECO:0000256" key="1">
    <source>
        <dbReference type="SAM" id="MobiDB-lite"/>
    </source>
</evidence>
<dbReference type="Proteomes" id="UP000266234">
    <property type="component" value="Unassembled WGS sequence"/>
</dbReference>
<keyword evidence="2" id="KW-0812">Transmembrane</keyword>
<protein>
    <recommendedName>
        <fullName evidence="3">WSC domain-containing protein</fullName>
    </recommendedName>
</protein>
<dbReference type="PROSITE" id="PS51212">
    <property type="entry name" value="WSC"/>
    <property type="match status" value="1"/>
</dbReference>
<keyword evidence="2" id="KW-0472">Membrane</keyword>
<organism evidence="4 5">
    <name type="scientific">Fusarium longipes</name>
    <dbReference type="NCBI Taxonomy" id="694270"/>
    <lineage>
        <taxon>Eukaryota</taxon>
        <taxon>Fungi</taxon>
        <taxon>Dikarya</taxon>
        <taxon>Ascomycota</taxon>
        <taxon>Pezizomycotina</taxon>
        <taxon>Sordariomycetes</taxon>
        <taxon>Hypocreomycetidae</taxon>
        <taxon>Hypocreales</taxon>
        <taxon>Nectriaceae</taxon>
        <taxon>Fusarium</taxon>
    </lineage>
</organism>
<proteinExistence type="predicted"/>
<gene>
    <name evidence="4" type="ORF">FLONG3_7136</name>
</gene>
<feature type="compositionally biased region" description="Gly residues" evidence="1">
    <location>
        <begin position="492"/>
        <end position="508"/>
    </location>
</feature>
<keyword evidence="2" id="KW-1133">Transmembrane helix</keyword>
<feature type="non-terminal residue" evidence="4">
    <location>
        <position position="1"/>
    </location>
</feature>
<feature type="region of interest" description="Disordered" evidence="1">
    <location>
        <begin position="127"/>
        <end position="173"/>
    </location>
</feature>
<feature type="compositionally biased region" description="Gly residues" evidence="1">
    <location>
        <begin position="563"/>
        <end position="577"/>
    </location>
</feature>
<keyword evidence="5" id="KW-1185">Reference proteome</keyword>
<feature type="region of interest" description="Disordered" evidence="1">
    <location>
        <begin position="481"/>
        <end position="622"/>
    </location>
</feature>
<name>A0A395SGX2_9HYPO</name>
<evidence type="ECO:0000259" key="3">
    <source>
        <dbReference type="PROSITE" id="PS51212"/>
    </source>
</evidence>
<feature type="domain" description="WSC" evidence="3">
    <location>
        <begin position="179"/>
        <end position="269"/>
    </location>
</feature>
<feature type="transmembrane region" description="Helical" evidence="2">
    <location>
        <begin position="632"/>
        <end position="650"/>
    </location>
</feature>
<dbReference type="InterPro" id="IPR002889">
    <property type="entry name" value="WSC_carb-bd"/>
</dbReference>
<feature type="compositionally biased region" description="Low complexity" evidence="1">
    <location>
        <begin position="545"/>
        <end position="562"/>
    </location>
</feature>
<evidence type="ECO:0000313" key="5">
    <source>
        <dbReference type="Proteomes" id="UP000266234"/>
    </source>
</evidence>
<feature type="compositionally biased region" description="Low complexity" evidence="1">
    <location>
        <begin position="578"/>
        <end position="599"/>
    </location>
</feature>
<feature type="compositionally biased region" description="Polar residues" evidence="1">
    <location>
        <begin position="134"/>
        <end position="152"/>
    </location>
</feature>
<accession>A0A395SGX2</accession>
<evidence type="ECO:0000256" key="2">
    <source>
        <dbReference type="SAM" id="Phobius"/>
    </source>
</evidence>
<dbReference type="EMBL" id="PXOG01000161">
    <property type="protein sequence ID" value="RGP71352.1"/>
    <property type="molecule type" value="Genomic_DNA"/>
</dbReference>
<dbReference type="AlphaFoldDB" id="A0A395SGX2"/>
<dbReference type="OrthoDB" id="2019572at2759"/>
<feature type="compositionally biased region" description="Low complexity" evidence="1">
    <location>
        <begin position="153"/>
        <end position="169"/>
    </location>
</feature>
<feature type="compositionally biased region" description="Gly residues" evidence="1">
    <location>
        <begin position="527"/>
        <end position="544"/>
    </location>
</feature>
<comment type="caution">
    <text evidence="4">The sequence shown here is derived from an EMBL/GenBank/DDBJ whole genome shotgun (WGS) entry which is preliminary data.</text>
</comment>
<dbReference type="STRING" id="694270.A0A395SGX2"/>
<evidence type="ECO:0000313" key="4">
    <source>
        <dbReference type="EMBL" id="RGP71352.1"/>
    </source>
</evidence>
<reference evidence="4 5" key="1">
    <citation type="journal article" date="2018" name="PLoS Pathog.">
        <title>Evolution of structural diversity of trichothecenes, a family of toxins produced by plant pathogenic and entomopathogenic fungi.</title>
        <authorList>
            <person name="Proctor R.H."/>
            <person name="McCormick S.P."/>
            <person name="Kim H.S."/>
            <person name="Cardoza R.E."/>
            <person name="Stanley A.M."/>
            <person name="Lindo L."/>
            <person name="Kelly A."/>
            <person name="Brown D.W."/>
            <person name="Lee T."/>
            <person name="Vaughan M.M."/>
            <person name="Alexander N.J."/>
            <person name="Busman M."/>
            <person name="Gutierrez S."/>
        </authorList>
    </citation>
    <scope>NUCLEOTIDE SEQUENCE [LARGE SCALE GENOMIC DNA]</scope>
    <source>
        <strain evidence="4 5">NRRL 20695</strain>
    </source>
</reference>
<dbReference type="SMART" id="SM00321">
    <property type="entry name" value="WSC"/>
    <property type="match status" value="1"/>
</dbReference>
<sequence length="651" mass="66285">CTDPLLPDCVAGVCILLPIDNPTTTAAEVVDTTTAAEVVDTTTAAEVVDTTTDAVIVDTTTDAAIVDTTTAAEIVDTTTDTFVDTTTDVAVVDTTTGAAVDTTTEGVVDTTTGGVIADTTTTGGFVDTTQTQDINTSETEAVQTTDSTATIPDQTTDTASATASETSSDNGRNPASIGSFRLLGCFSSINGFPTFFLQLSSGSMTQELCAAQCDGFVLFGTHRGDCWCGDVLEDADTNREDDDECDIPCPGDDVERCGGETSPARRGRLARRQNVAANILLIIYIDASAGPGATVTLPGEVTTLPGEVVTESGSVITEDGVTVTLPGDVTTLPGEVVTEDGVTVTAPGATVTDFNTITDVETVTTTFISTVTESKETFITTVTATVVCYSGHCNVPPVLPVPSIVFVFQPYPGEDCANELVYLPSPCSCAGGVEYVPHYCDSTSCTGKTVYKPEKTEYSDDKICYQPTECTHDQCETSGNIYKPYDKTQPGHEGGYPKGPEGHYGGNKGSESGHKGYDNGAKPTGSGYEGSGSKGISGGEGSKGSNGYPAPEGGNSGSNSGSQGSGSEGSHPGGQGPSGQHPSGQAPSGQAPSGQSPSGGDKGSESGYEKPSGGESAPGDKPVVVSFAGQQVIASLALVALVPIALAMVVV</sequence>
<dbReference type="Pfam" id="PF01822">
    <property type="entry name" value="WSC"/>
    <property type="match status" value="1"/>
</dbReference>